<dbReference type="InterPro" id="IPR036388">
    <property type="entry name" value="WH-like_DNA-bd_sf"/>
</dbReference>
<gene>
    <name evidence="1" type="ORF">UFOPK3772_00054</name>
</gene>
<proteinExistence type="predicted"/>
<accession>A0A6J7I999</accession>
<dbReference type="AlphaFoldDB" id="A0A6J7I999"/>
<dbReference type="EMBL" id="CAFBNE010000001">
    <property type="protein sequence ID" value="CAB4927628.1"/>
    <property type="molecule type" value="Genomic_DNA"/>
</dbReference>
<reference evidence="1" key="1">
    <citation type="submission" date="2020-05" db="EMBL/GenBank/DDBJ databases">
        <authorList>
            <person name="Chiriac C."/>
            <person name="Salcher M."/>
            <person name="Ghai R."/>
            <person name="Kavagutti S V."/>
        </authorList>
    </citation>
    <scope>NUCLEOTIDE SEQUENCE</scope>
</reference>
<sequence>MSTVLQALRLKGRATAGELAISMGSSLSEVEQELETLAQDHLVVERTTGKRPGWMLTGEGRERYDASLVELRTPEVIERLSETYGEFLHHNAPVKELCARWQSVSEDADRFEIIDELAEIQEKVGPSLLSAGEVISRFGAYPHRLTAAMLKASDDHRFVVSPTVDSFHTVWFECHEDYLLMLDRSREQEGSW</sequence>
<dbReference type="Gene3D" id="1.10.10.10">
    <property type="entry name" value="Winged helix-like DNA-binding domain superfamily/Winged helix DNA-binding domain"/>
    <property type="match status" value="1"/>
</dbReference>
<dbReference type="InterPro" id="IPR036390">
    <property type="entry name" value="WH_DNA-bd_sf"/>
</dbReference>
<name>A0A6J7I999_9ZZZZ</name>
<protein>
    <submittedName>
        <fullName evidence="1">Unannotated protein</fullName>
    </submittedName>
</protein>
<evidence type="ECO:0000313" key="1">
    <source>
        <dbReference type="EMBL" id="CAB4927628.1"/>
    </source>
</evidence>
<organism evidence="1">
    <name type="scientific">freshwater metagenome</name>
    <dbReference type="NCBI Taxonomy" id="449393"/>
    <lineage>
        <taxon>unclassified sequences</taxon>
        <taxon>metagenomes</taxon>
        <taxon>ecological metagenomes</taxon>
    </lineage>
</organism>
<dbReference type="SUPFAM" id="SSF46785">
    <property type="entry name" value="Winged helix' DNA-binding domain"/>
    <property type="match status" value="1"/>
</dbReference>